<keyword evidence="1" id="KW-0812">Transmembrane</keyword>
<evidence type="ECO:0000313" key="2">
    <source>
        <dbReference type="EMBL" id="XCH24729.1"/>
    </source>
</evidence>
<reference evidence="2" key="1">
    <citation type="submission" date="2024-06" db="EMBL/GenBank/DDBJ databases">
        <title>Sequencing and assembly of the genome of Dyadobacter sp. strain 676, a symbiont of Cyamopsis tetragonoloba.</title>
        <authorList>
            <person name="Guro P."/>
            <person name="Sazanova A."/>
            <person name="Kuznetsova I."/>
            <person name="Belimov A."/>
            <person name="Safronova V."/>
        </authorList>
    </citation>
    <scope>NUCLEOTIDE SEQUENCE</scope>
    <source>
        <strain evidence="2">676</strain>
    </source>
</reference>
<feature type="transmembrane region" description="Helical" evidence="1">
    <location>
        <begin position="81"/>
        <end position="100"/>
    </location>
</feature>
<protein>
    <recommendedName>
        <fullName evidence="3">YtxH domain-containing protein</fullName>
    </recommendedName>
</protein>
<evidence type="ECO:0008006" key="3">
    <source>
        <dbReference type="Google" id="ProtNLM"/>
    </source>
</evidence>
<organism evidence="2">
    <name type="scientific">Dyadobacter sp. 676</name>
    <dbReference type="NCBI Taxonomy" id="3088362"/>
    <lineage>
        <taxon>Bacteria</taxon>
        <taxon>Pseudomonadati</taxon>
        <taxon>Bacteroidota</taxon>
        <taxon>Cytophagia</taxon>
        <taxon>Cytophagales</taxon>
        <taxon>Spirosomataceae</taxon>
        <taxon>Dyadobacter</taxon>
    </lineage>
</organism>
<feature type="transmembrane region" description="Helical" evidence="1">
    <location>
        <begin position="12"/>
        <end position="31"/>
    </location>
</feature>
<accession>A0AAU8FJN2</accession>
<dbReference type="RefSeq" id="WP_353720044.1">
    <property type="nucleotide sequence ID" value="NZ_CP159289.1"/>
</dbReference>
<gene>
    <name evidence="2" type="ORF">ABV298_31315</name>
</gene>
<proteinExistence type="predicted"/>
<keyword evidence="1" id="KW-0472">Membrane</keyword>
<sequence>MEKKVSQFRKRGTIYLTAGTAAIVAGAATIIKLNSDYRDYKREIQNTNDTYTAWYQANYKTAPPAGDLQKLENFGKFASPGIYFGAVAVVGGVALELMGLKNIQLAKKVRAELDRKKRELSFQPYYEAPHRAGGLRIALSF</sequence>
<keyword evidence="1" id="KW-1133">Transmembrane helix</keyword>
<dbReference type="AlphaFoldDB" id="A0AAU8FJN2"/>
<dbReference type="EMBL" id="CP159289">
    <property type="protein sequence ID" value="XCH24729.1"/>
    <property type="molecule type" value="Genomic_DNA"/>
</dbReference>
<name>A0AAU8FJN2_9BACT</name>
<evidence type="ECO:0000256" key="1">
    <source>
        <dbReference type="SAM" id="Phobius"/>
    </source>
</evidence>